<protein>
    <recommendedName>
        <fullName evidence="4">HEXXH motif domain-containing protein</fullName>
    </recommendedName>
</protein>
<accession>A0A150PFN8</accession>
<feature type="region of interest" description="Disordered" evidence="1">
    <location>
        <begin position="398"/>
        <end position="424"/>
    </location>
</feature>
<gene>
    <name evidence="2" type="ORF">BE08_35920</name>
</gene>
<reference evidence="2 3" key="1">
    <citation type="submission" date="2014-02" db="EMBL/GenBank/DDBJ databases">
        <title>The small core and large imbalanced accessory genome model reveals a collaborative survival strategy of Sorangium cellulosum strains in nature.</title>
        <authorList>
            <person name="Han K."/>
            <person name="Peng R."/>
            <person name="Blom J."/>
            <person name="Li Y.-Z."/>
        </authorList>
    </citation>
    <scope>NUCLEOTIDE SEQUENCE [LARGE SCALE GENOMIC DNA]</scope>
    <source>
        <strain evidence="2 3">So0157-25</strain>
    </source>
</reference>
<evidence type="ECO:0000313" key="3">
    <source>
        <dbReference type="Proteomes" id="UP000075420"/>
    </source>
</evidence>
<dbReference type="EMBL" id="JELY01001826">
    <property type="protein sequence ID" value="KYF54470.1"/>
    <property type="molecule type" value="Genomic_DNA"/>
</dbReference>
<evidence type="ECO:0000313" key="2">
    <source>
        <dbReference type="EMBL" id="KYF54470.1"/>
    </source>
</evidence>
<feature type="compositionally biased region" description="Polar residues" evidence="1">
    <location>
        <begin position="414"/>
        <end position="424"/>
    </location>
</feature>
<comment type="caution">
    <text evidence="2">The sequence shown here is derived from an EMBL/GenBank/DDBJ whole genome shotgun (WGS) entry which is preliminary data.</text>
</comment>
<organism evidence="2 3">
    <name type="scientific">Sorangium cellulosum</name>
    <name type="common">Polyangium cellulosum</name>
    <dbReference type="NCBI Taxonomy" id="56"/>
    <lineage>
        <taxon>Bacteria</taxon>
        <taxon>Pseudomonadati</taxon>
        <taxon>Myxococcota</taxon>
        <taxon>Polyangia</taxon>
        <taxon>Polyangiales</taxon>
        <taxon>Polyangiaceae</taxon>
        <taxon>Sorangium</taxon>
    </lineage>
</organism>
<dbReference type="Proteomes" id="UP000075420">
    <property type="component" value="Unassembled WGS sequence"/>
</dbReference>
<name>A0A150PFN8_SORCE</name>
<feature type="compositionally biased region" description="Basic and acidic residues" evidence="1">
    <location>
        <begin position="398"/>
        <end position="412"/>
    </location>
</feature>
<evidence type="ECO:0008006" key="4">
    <source>
        <dbReference type="Google" id="ProtNLM"/>
    </source>
</evidence>
<sequence length="424" mass="47171">MQKNDLKPLEDIEGALAESRPFGDCDYIHRCTWRYLERRMEMLKEHVPSAGALLDAIRGASLERRYRVLGDAAVRGAVHDALGQYKLGIGYPRVDELDAVFRDALPFLAVQQGDTPLGAGDRGARRLGEAHHHGWIHSGRLVDTSISRSFAALWESAIPGLVLKEPTERERLALRDGVRLLDALLPRLARSALAHTHWVVVADTPAPAPPGLADFASMTAAAIFGVIVLSPHVIRTVWSAAEHLLHESMHLKFMDLEQTHSMLREGYRAASSPSIRPAWHRVEPDGSYDWPVNRCLTVMHVYTTLALFFRAVEQRAAELEPAFGPVGDLDPVLEARRAFDRARFLGRELERHERELGAAGKRFVAWLRQTLDAFDPCPAPEGSDAHLLLDLHDREAASPRDELAAGGDRRPPSLESSMPSRRGR</sequence>
<proteinExistence type="predicted"/>
<dbReference type="AlphaFoldDB" id="A0A150PFN8"/>
<evidence type="ECO:0000256" key="1">
    <source>
        <dbReference type="SAM" id="MobiDB-lite"/>
    </source>
</evidence>